<evidence type="ECO:0000313" key="9">
    <source>
        <dbReference type="EMBL" id="SEL18350.1"/>
    </source>
</evidence>
<dbReference type="SUPFAM" id="SSF54637">
    <property type="entry name" value="Thioesterase/thiol ester dehydrase-isomerase"/>
    <property type="match status" value="1"/>
</dbReference>
<dbReference type="RefSeq" id="WP_071872173.1">
    <property type="nucleotide sequence ID" value="NZ_FOAS01000009.1"/>
</dbReference>
<evidence type="ECO:0000256" key="4">
    <source>
        <dbReference type="ARBA" id="ARBA00038381"/>
    </source>
</evidence>
<dbReference type="InterPro" id="IPR006683">
    <property type="entry name" value="Thioestr_dom"/>
</dbReference>
<dbReference type="Proteomes" id="UP000185766">
    <property type="component" value="Unassembled WGS sequence"/>
</dbReference>
<dbReference type="STRING" id="1429083.GCA_001885685_02967"/>
<dbReference type="PANTHER" id="PTHR43240:SF20">
    <property type="entry name" value="MEDIUM_LONG-CHAIN ACYL-COA THIOESTERASE YIGI"/>
    <property type="match status" value="1"/>
</dbReference>
<evidence type="ECO:0000256" key="5">
    <source>
        <dbReference type="ARBA" id="ARBA00038894"/>
    </source>
</evidence>
<dbReference type="AlphaFoldDB" id="A0A1H7N4B8"/>
<dbReference type="Pfam" id="PF03061">
    <property type="entry name" value="4HBT"/>
    <property type="match status" value="1"/>
</dbReference>
<evidence type="ECO:0000256" key="1">
    <source>
        <dbReference type="ARBA" id="ARBA00022801"/>
    </source>
</evidence>
<dbReference type="PANTHER" id="PTHR43240">
    <property type="entry name" value="1,4-DIHYDROXY-2-NAPHTHOYL-COA THIOESTERASE 1"/>
    <property type="match status" value="1"/>
</dbReference>
<dbReference type="Gene3D" id="3.10.129.10">
    <property type="entry name" value="Hotdog Thioesterase"/>
    <property type="match status" value="1"/>
</dbReference>
<proteinExistence type="inferred from homology"/>
<comment type="similarity">
    <text evidence="4">Belongs to the YigI thioesterase family.</text>
</comment>
<organism evidence="9 10">
    <name type="scientific">Atopomonas hussainii</name>
    <dbReference type="NCBI Taxonomy" id="1429083"/>
    <lineage>
        <taxon>Bacteria</taxon>
        <taxon>Pseudomonadati</taxon>
        <taxon>Pseudomonadota</taxon>
        <taxon>Gammaproteobacteria</taxon>
        <taxon>Pseudomonadales</taxon>
        <taxon>Pseudomonadaceae</taxon>
        <taxon>Atopomonas</taxon>
    </lineage>
</organism>
<comment type="catalytic activity">
    <reaction evidence="2">
        <text>a fatty acyl-CoA + H2O = a fatty acid + CoA + H(+)</text>
        <dbReference type="Rhea" id="RHEA:16781"/>
        <dbReference type="ChEBI" id="CHEBI:15377"/>
        <dbReference type="ChEBI" id="CHEBI:15378"/>
        <dbReference type="ChEBI" id="CHEBI:28868"/>
        <dbReference type="ChEBI" id="CHEBI:57287"/>
        <dbReference type="ChEBI" id="CHEBI:77636"/>
        <dbReference type="EC" id="3.1.2.20"/>
    </reaction>
</comment>
<accession>A0A1H7N4B8</accession>
<evidence type="ECO:0000259" key="8">
    <source>
        <dbReference type="Pfam" id="PF03061"/>
    </source>
</evidence>
<dbReference type="EC" id="3.1.2.20" evidence="5"/>
<name>A0A1H7N4B8_9GAMM</name>
<comment type="catalytic activity">
    <reaction evidence="7">
        <text>a medium-chain fatty acyl-CoA + H2O = a medium-chain fatty acid + CoA + H(+)</text>
        <dbReference type="Rhea" id="RHEA:68184"/>
        <dbReference type="ChEBI" id="CHEBI:15377"/>
        <dbReference type="ChEBI" id="CHEBI:15378"/>
        <dbReference type="ChEBI" id="CHEBI:57287"/>
        <dbReference type="ChEBI" id="CHEBI:59558"/>
        <dbReference type="ChEBI" id="CHEBI:90546"/>
    </reaction>
</comment>
<evidence type="ECO:0000313" key="10">
    <source>
        <dbReference type="Proteomes" id="UP000185766"/>
    </source>
</evidence>
<dbReference type="CDD" id="cd03443">
    <property type="entry name" value="PaaI_thioesterase"/>
    <property type="match status" value="1"/>
</dbReference>
<dbReference type="GO" id="GO:0047617">
    <property type="term" value="F:fatty acyl-CoA hydrolase activity"/>
    <property type="evidence" value="ECO:0007669"/>
    <property type="project" value="UniProtKB-EC"/>
</dbReference>
<keyword evidence="10" id="KW-1185">Reference proteome</keyword>
<evidence type="ECO:0000256" key="3">
    <source>
        <dbReference type="ARBA" id="ARBA00036002"/>
    </source>
</evidence>
<evidence type="ECO:0000256" key="7">
    <source>
        <dbReference type="ARBA" id="ARBA00048062"/>
    </source>
</evidence>
<dbReference type="EMBL" id="FOAS01000009">
    <property type="protein sequence ID" value="SEL18350.1"/>
    <property type="molecule type" value="Genomic_DNA"/>
</dbReference>
<feature type="domain" description="Thioesterase" evidence="8">
    <location>
        <begin position="57"/>
        <end position="146"/>
    </location>
</feature>
<dbReference type="InterPro" id="IPR029069">
    <property type="entry name" value="HotDog_dom_sf"/>
</dbReference>
<dbReference type="NCBIfam" id="NF008675">
    <property type="entry name" value="PRK11688.1"/>
    <property type="match status" value="1"/>
</dbReference>
<comment type="catalytic activity">
    <reaction evidence="3">
        <text>a long-chain fatty acyl-CoA + H2O = a long-chain fatty acid + CoA + H(+)</text>
        <dbReference type="Rhea" id="RHEA:67680"/>
        <dbReference type="ChEBI" id="CHEBI:15377"/>
        <dbReference type="ChEBI" id="CHEBI:15378"/>
        <dbReference type="ChEBI" id="CHEBI:57287"/>
        <dbReference type="ChEBI" id="CHEBI:57560"/>
        <dbReference type="ChEBI" id="CHEBI:83139"/>
    </reaction>
</comment>
<evidence type="ECO:0000256" key="6">
    <source>
        <dbReference type="ARBA" id="ARBA00040062"/>
    </source>
</evidence>
<sequence length="156" mass="16699">MTDTTAQLEPHVKQAIAGFIEQIPFNKLLGIELLSISEEAVEMRLPMRPELVGNFLHGILHGGVTATILDVAGGLMALVGATLKSQHLSNSERMARLSKLGTIDLRVDYLRPGRGTAFIARATPLRSGNKVAVIRCELHALEGDLIAVGTGTYLCG</sequence>
<protein>
    <recommendedName>
        <fullName evidence="6">Medium/long-chain acyl-CoA thioesterase YigI</fullName>
        <ecNumber evidence="5">3.1.2.20</ecNumber>
    </recommendedName>
</protein>
<dbReference type="NCBIfam" id="TIGR00369">
    <property type="entry name" value="unchar_dom_1"/>
    <property type="match status" value="1"/>
</dbReference>
<reference evidence="9 10" key="1">
    <citation type="submission" date="2016-10" db="EMBL/GenBank/DDBJ databases">
        <authorList>
            <person name="de Groot N.N."/>
        </authorList>
    </citation>
    <scope>NUCLEOTIDE SEQUENCE [LARGE SCALE GENOMIC DNA]</scope>
    <source>
        <strain evidence="9 10">JCM 19513</strain>
    </source>
</reference>
<dbReference type="OrthoDB" id="9813158at2"/>
<gene>
    <name evidence="9" type="ORF">SAMN05216214_10921</name>
</gene>
<evidence type="ECO:0000256" key="2">
    <source>
        <dbReference type="ARBA" id="ARBA00035880"/>
    </source>
</evidence>
<keyword evidence="1" id="KW-0378">Hydrolase</keyword>
<dbReference type="InterPro" id="IPR003736">
    <property type="entry name" value="PAAI_dom"/>
</dbReference>